<dbReference type="CDD" id="cd09272">
    <property type="entry name" value="RNase_HI_RT_Ty1"/>
    <property type="match status" value="1"/>
</dbReference>
<dbReference type="AlphaFoldDB" id="A0AAW2PVC7"/>
<reference evidence="2" key="1">
    <citation type="submission" date="2020-06" db="EMBL/GenBank/DDBJ databases">
        <authorList>
            <person name="Li T."/>
            <person name="Hu X."/>
            <person name="Zhang T."/>
            <person name="Song X."/>
            <person name="Zhang H."/>
            <person name="Dai N."/>
            <person name="Sheng W."/>
            <person name="Hou X."/>
            <person name="Wei L."/>
        </authorList>
    </citation>
    <scope>NUCLEOTIDE SEQUENCE</scope>
    <source>
        <strain evidence="2">G01</strain>
        <tissue evidence="2">Leaf</tissue>
    </source>
</reference>
<comment type="caution">
    <text evidence="2">The sequence shown here is derived from an EMBL/GenBank/DDBJ whole genome shotgun (WGS) entry which is preliminary data.</text>
</comment>
<evidence type="ECO:0000259" key="1">
    <source>
        <dbReference type="Pfam" id="PF07727"/>
    </source>
</evidence>
<organism evidence="2">
    <name type="scientific">Sesamum angustifolium</name>
    <dbReference type="NCBI Taxonomy" id="2727405"/>
    <lineage>
        <taxon>Eukaryota</taxon>
        <taxon>Viridiplantae</taxon>
        <taxon>Streptophyta</taxon>
        <taxon>Embryophyta</taxon>
        <taxon>Tracheophyta</taxon>
        <taxon>Spermatophyta</taxon>
        <taxon>Magnoliopsida</taxon>
        <taxon>eudicotyledons</taxon>
        <taxon>Gunneridae</taxon>
        <taxon>Pentapetalae</taxon>
        <taxon>asterids</taxon>
        <taxon>lamiids</taxon>
        <taxon>Lamiales</taxon>
        <taxon>Pedaliaceae</taxon>
        <taxon>Sesamum</taxon>
    </lineage>
</organism>
<dbReference type="SUPFAM" id="SSF56672">
    <property type="entry name" value="DNA/RNA polymerases"/>
    <property type="match status" value="1"/>
</dbReference>
<dbReference type="PANTHER" id="PTHR11439:SF502">
    <property type="entry name" value="SECRETED RXLR EFFECTOR PROTEIN 161-LIKE"/>
    <property type="match status" value="1"/>
</dbReference>
<sequence>MEEEIKMIEKNNTWELTDRPKDKDVIGVKWIYKTKLNADGSIQKHKARLVAKGYSQLPGIDYTGTFAPVARLNTIRALIAIAANKKWKIYQMDVKSAFLNGYIDEEIYVEQPQGFIAKGSEEKVLRLKKALYGLKQAPRAWYSRIDKYFMDRGFRRSLSEPTLYIKSQGNNEKMIQDFKEDMMKTFEMSDLDLMHFFLGIEINQEKEGIFLCQRKYTEILLKKFKMESCKTVTTPLVTGEKYQRRWITKSRWLHVQKSNWKPTISNCHKTRYYVRHKSAIKVYAKSEPSTLCNSKKDSKILTRISEHMKSTSGYTFSLGSGIFSWASKKQAIVAQSSAEAEYIAAAATSNHAIWLRRILEDMGEKQEDPTTIYFDNKSAIAITKNSVQHSRTKHIDIKYHSLREATTRGEIELKYCSTEEQLADIFTKALHETNSKNYA</sequence>
<reference evidence="2" key="2">
    <citation type="journal article" date="2024" name="Plant">
        <title>Genomic evolution and insights into agronomic trait innovations of Sesamum species.</title>
        <authorList>
            <person name="Miao H."/>
            <person name="Wang L."/>
            <person name="Qu L."/>
            <person name="Liu H."/>
            <person name="Sun Y."/>
            <person name="Le M."/>
            <person name="Wang Q."/>
            <person name="Wei S."/>
            <person name="Zheng Y."/>
            <person name="Lin W."/>
            <person name="Duan Y."/>
            <person name="Cao H."/>
            <person name="Xiong S."/>
            <person name="Wang X."/>
            <person name="Wei L."/>
            <person name="Li C."/>
            <person name="Ma Q."/>
            <person name="Ju M."/>
            <person name="Zhao R."/>
            <person name="Li G."/>
            <person name="Mu C."/>
            <person name="Tian Q."/>
            <person name="Mei H."/>
            <person name="Zhang T."/>
            <person name="Gao T."/>
            <person name="Zhang H."/>
        </authorList>
    </citation>
    <scope>NUCLEOTIDE SEQUENCE</scope>
    <source>
        <strain evidence="2">G01</strain>
    </source>
</reference>
<name>A0AAW2PVC7_9LAMI</name>
<proteinExistence type="predicted"/>
<gene>
    <name evidence="2" type="ORF">Sangu_0792100</name>
</gene>
<protein>
    <submittedName>
        <fullName evidence="2">Retrovirus-related Pol polyprotein from transposon RE2</fullName>
    </submittedName>
</protein>
<accession>A0AAW2PVC7</accession>
<evidence type="ECO:0000313" key="2">
    <source>
        <dbReference type="EMBL" id="KAL0359427.1"/>
    </source>
</evidence>
<dbReference type="InterPro" id="IPR043502">
    <property type="entry name" value="DNA/RNA_pol_sf"/>
</dbReference>
<dbReference type="InterPro" id="IPR013103">
    <property type="entry name" value="RVT_2"/>
</dbReference>
<feature type="domain" description="Reverse transcriptase Ty1/copia-type" evidence="1">
    <location>
        <begin position="11"/>
        <end position="237"/>
    </location>
</feature>
<dbReference type="Pfam" id="PF07727">
    <property type="entry name" value="RVT_2"/>
    <property type="match status" value="1"/>
</dbReference>
<dbReference type="PANTHER" id="PTHR11439">
    <property type="entry name" value="GAG-POL-RELATED RETROTRANSPOSON"/>
    <property type="match status" value="1"/>
</dbReference>
<dbReference type="EMBL" id="JACGWK010000004">
    <property type="protein sequence ID" value="KAL0359427.1"/>
    <property type="molecule type" value="Genomic_DNA"/>
</dbReference>